<feature type="transmembrane region" description="Helical" evidence="3">
    <location>
        <begin position="66"/>
        <end position="85"/>
    </location>
</feature>
<dbReference type="InterPro" id="IPR002656">
    <property type="entry name" value="Acyl_transf_3_dom"/>
</dbReference>
<accession>A0A3B0CMZ2</accession>
<dbReference type="GO" id="GO:0009103">
    <property type="term" value="P:lipopolysaccharide biosynthetic process"/>
    <property type="evidence" value="ECO:0007669"/>
    <property type="project" value="TreeGrafter"/>
</dbReference>
<sequence length="399" mass="45765">MNTSIIRGNASLNIERYHQLDSIRGLAALFVVFYHLYLVAQNLLPTSLDKVLKYTPLRIFITGNESVIFFFVLSGFVLSLPFLISKQPYVPYIIKRICRIWIPFAVAISFAIVAKTFFYADPIQSLSTWFNRQWATPNSMGLILNHYALIGTYDVYAYDVVLWSLIHEMRISLIFPIIMYSVIKYNWKINIAFGVFLAVVGGVVHLFYNNPYQHFYKTLLYLLMFIIGALIAKNLPILRSIYSKLKTITRTGIILLGFLLYCYSFLFKNPMLKDWGALTGSAILLICAVASPLFSKALLLKPLRFLGKTSYSLYLYHVIIIFSFIHLFYGVIPLWSILSLSFVLSFIISWLAWKYVEVPSMAIGRSISNFIVNRRKTKNAARYETPSSIVETGSVVQKQ</sequence>
<evidence type="ECO:0000313" key="5">
    <source>
        <dbReference type="EMBL" id="RKN85639.1"/>
    </source>
</evidence>
<reference evidence="5 6" key="1">
    <citation type="journal article" date="2007" name="Int. J. Syst. Evol. Microbiol.">
        <title>Paenibacillus ginsengarvi sp. nov., isolated from soil from ginseng cultivation.</title>
        <authorList>
            <person name="Yoon M.H."/>
            <person name="Ten L.N."/>
            <person name="Im W.T."/>
        </authorList>
    </citation>
    <scope>NUCLEOTIDE SEQUENCE [LARGE SCALE GENOMIC DNA]</scope>
    <source>
        <strain evidence="5 6">KCTC 13059</strain>
    </source>
</reference>
<comment type="caution">
    <text evidence="5">The sequence shown here is derived from an EMBL/GenBank/DDBJ whole genome shotgun (WGS) entry which is preliminary data.</text>
</comment>
<feature type="transmembrane region" description="Helical" evidence="3">
    <location>
        <begin position="214"/>
        <end position="235"/>
    </location>
</feature>
<keyword evidence="3" id="KW-1133">Transmembrane helix</keyword>
<name>A0A3B0CMZ2_9BACL</name>
<dbReference type="EMBL" id="RBAH01000004">
    <property type="protein sequence ID" value="RKN85639.1"/>
    <property type="molecule type" value="Genomic_DNA"/>
</dbReference>
<protein>
    <submittedName>
        <fullName evidence="5">Acyltransferase</fullName>
    </submittedName>
</protein>
<feature type="transmembrane region" description="Helical" evidence="3">
    <location>
        <begin position="26"/>
        <end position="46"/>
    </location>
</feature>
<dbReference type="PANTHER" id="PTHR23028:SF53">
    <property type="entry name" value="ACYL_TRANSF_3 DOMAIN-CONTAINING PROTEIN"/>
    <property type="match status" value="1"/>
</dbReference>
<keyword evidence="3" id="KW-0812">Transmembrane</keyword>
<dbReference type="Pfam" id="PF01757">
    <property type="entry name" value="Acyl_transf_3"/>
    <property type="match status" value="1"/>
</dbReference>
<evidence type="ECO:0000256" key="2">
    <source>
        <dbReference type="ARBA" id="ARBA00007400"/>
    </source>
</evidence>
<feature type="transmembrane region" description="Helical" evidence="3">
    <location>
        <begin position="247"/>
        <end position="266"/>
    </location>
</feature>
<feature type="transmembrane region" description="Helical" evidence="3">
    <location>
        <begin position="97"/>
        <end position="120"/>
    </location>
</feature>
<keyword evidence="5" id="KW-0808">Transferase</keyword>
<evidence type="ECO:0000256" key="3">
    <source>
        <dbReference type="SAM" id="Phobius"/>
    </source>
</evidence>
<organism evidence="5 6">
    <name type="scientific">Paenibacillus ginsengarvi</name>
    <dbReference type="NCBI Taxonomy" id="400777"/>
    <lineage>
        <taxon>Bacteria</taxon>
        <taxon>Bacillati</taxon>
        <taxon>Bacillota</taxon>
        <taxon>Bacilli</taxon>
        <taxon>Bacillales</taxon>
        <taxon>Paenibacillaceae</taxon>
        <taxon>Paenibacillus</taxon>
    </lineage>
</organism>
<proteinExistence type="inferred from homology"/>
<feature type="transmembrane region" description="Helical" evidence="3">
    <location>
        <begin position="140"/>
        <end position="166"/>
    </location>
</feature>
<comment type="similarity">
    <text evidence="2">Belongs to the acyltransferase 3 family.</text>
</comment>
<keyword evidence="5" id="KW-0012">Acyltransferase</keyword>
<dbReference type="GO" id="GO:0016020">
    <property type="term" value="C:membrane"/>
    <property type="evidence" value="ECO:0007669"/>
    <property type="project" value="TreeGrafter"/>
</dbReference>
<evidence type="ECO:0000256" key="1">
    <source>
        <dbReference type="ARBA" id="ARBA00004370"/>
    </source>
</evidence>
<gene>
    <name evidence="5" type="ORF">D7M11_08145</name>
</gene>
<feature type="transmembrane region" description="Helical" evidence="3">
    <location>
        <begin position="335"/>
        <end position="356"/>
    </location>
</feature>
<dbReference type="InterPro" id="IPR050879">
    <property type="entry name" value="Acyltransferase_3"/>
</dbReference>
<dbReference type="PANTHER" id="PTHR23028">
    <property type="entry name" value="ACETYLTRANSFERASE"/>
    <property type="match status" value="1"/>
</dbReference>
<dbReference type="GO" id="GO:0016747">
    <property type="term" value="F:acyltransferase activity, transferring groups other than amino-acyl groups"/>
    <property type="evidence" value="ECO:0007669"/>
    <property type="project" value="InterPro"/>
</dbReference>
<dbReference type="Proteomes" id="UP000282311">
    <property type="component" value="Unassembled WGS sequence"/>
</dbReference>
<feature type="transmembrane region" description="Helical" evidence="3">
    <location>
        <begin position="187"/>
        <end position="208"/>
    </location>
</feature>
<feature type="transmembrane region" description="Helical" evidence="3">
    <location>
        <begin position="311"/>
        <end position="329"/>
    </location>
</feature>
<feature type="domain" description="Acyltransferase 3" evidence="4">
    <location>
        <begin position="18"/>
        <end position="353"/>
    </location>
</feature>
<dbReference type="AlphaFoldDB" id="A0A3B0CMZ2"/>
<keyword evidence="6" id="KW-1185">Reference proteome</keyword>
<keyword evidence="3" id="KW-0472">Membrane</keyword>
<feature type="transmembrane region" description="Helical" evidence="3">
    <location>
        <begin position="278"/>
        <end position="299"/>
    </location>
</feature>
<evidence type="ECO:0000259" key="4">
    <source>
        <dbReference type="Pfam" id="PF01757"/>
    </source>
</evidence>
<comment type="subcellular location">
    <subcellularLocation>
        <location evidence="1">Membrane</location>
    </subcellularLocation>
</comment>
<evidence type="ECO:0000313" key="6">
    <source>
        <dbReference type="Proteomes" id="UP000282311"/>
    </source>
</evidence>